<protein>
    <submittedName>
        <fullName evidence="2">Uncharacterized protein</fullName>
    </submittedName>
</protein>
<sequence length="81" mass="9096">MKTMIFVLSILFFPLSFANPGKIETVKEVLMAECNMSVTDEEALRHIRQLYLSCIPDSEVDIREGCTVKCLKTSPGMVIGR</sequence>
<dbReference type="Proteomes" id="UP000830116">
    <property type="component" value="Chromosome"/>
</dbReference>
<evidence type="ECO:0000313" key="2">
    <source>
        <dbReference type="EMBL" id="UOF01393.1"/>
    </source>
</evidence>
<name>A0ABY4CCY6_9BACT</name>
<evidence type="ECO:0000256" key="1">
    <source>
        <dbReference type="SAM" id="SignalP"/>
    </source>
</evidence>
<keyword evidence="1" id="KW-0732">Signal</keyword>
<proteinExistence type="predicted"/>
<organism evidence="2 3">
    <name type="scientific">Bdellovibrio reynosensis</name>
    <dbReference type="NCBI Taxonomy" id="2835041"/>
    <lineage>
        <taxon>Bacteria</taxon>
        <taxon>Pseudomonadati</taxon>
        <taxon>Bdellovibrionota</taxon>
        <taxon>Bdellovibrionia</taxon>
        <taxon>Bdellovibrionales</taxon>
        <taxon>Pseudobdellovibrionaceae</taxon>
        <taxon>Bdellovibrio</taxon>
    </lineage>
</organism>
<dbReference type="EMBL" id="CP093442">
    <property type="protein sequence ID" value="UOF01393.1"/>
    <property type="molecule type" value="Genomic_DNA"/>
</dbReference>
<evidence type="ECO:0000313" key="3">
    <source>
        <dbReference type="Proteomes" id="UP000830116"/>
    </source>
</evidence>
<feature type="chain" id="PRO_5046446615" evidence="1">
    <location>
        <begin position="19"/>
        <end position="81"/>
    </location>
</feature>
<reference evidence="2" key="1">
    <citation type="submission" date="2022-03" db="EMBL/GenBank/DDBJ databases">
        <title>Genome Identification and Characterization of new species Bdellovibrio reynosense LBG001 sp. nov. from a Mexico soil sample.</title>
        <authorList>
            <person name="Camilli A."/>
            <person name="Ajao Y."/>
            <person name="Guo X."/>
        </authorList>
    </citation>
    <scope>NUCLEOTIDE SEQUENCE</scope>
    <source>
        <strain evidence="2">LBG001</strain>
    </source>
</reference>
<dbReference type="RefSeq" id="WP_243537833.1">
    <property type="nucleotide sequence ID" value="NZ_CP093442.1"/>
</dbReference>
<gene>
    <name evidence="2" type="ORF">MNR06_00305</name>
</gene>
<feature type="signal peptide" evidence="1">
    <location>
        <begin position="1"/>
        <end position="18"/>
    </location>
</feature>
<keyword evidence="3" id="KW-1185">Reference proteome</keyword>
<accession>A0ABY4CCY6</accession>